<name>A0A7V3KMK5_UNCW3</name>
<accession>A0A7V3KMK5</accession>
<reference evidence="2" key="1">
    <citation type="journal article" date="2020" name="mSystems">
        <title>Genome- and Community-Level Interaction Insights into Carbon Utilization and Element Cycling Functions of Hydrothermarchaeota in Hydrothermal Sediment.</title>
        <authorList>
            <person name="Zhou Z."/>
            <person name="Liu Y."/>
            <person name="Xu W."/>
            <person name="Pan J."/>
            <person name="Luo Z.H."/>
            <person name="Li M."/>
        </authorList>
    </citation>
    <scope>NUCLEOTIDE SEQUENCE [LARGE SCALE GENOMIC DNA]</scope>
    <source>
        <strain evidence="2">SpSt-754</strain>
    </source>
</reference>
<gene>
    <name evidence="2" type="ORF">ENV38_01205</name>
</gene>
<dbReference type="AlphaFoldDB" id="A0A7V3KMK5"/>
<organism evidence="2">
    <name type="scientific">candidate division WOR-3 bacterium</name>
    <dbReference type="NCBI Taxonomy" id="2052148"/>
    <lineage>
        <taxon>Bacteria</taxon>
        <taxon>Bacteria division WOR-3</taxon>
    </lineage>
</organism>
<feature type="chain" id="PRO_5031128009" description="DUF4136 domain-containing protein" evidence="1">
    <location>
        <begin position="21"/>
        <end position="214"/>
    </location>
</feature>
<evidence type="ECO:0000313" key="2">
    <source>
        <dbReference type="EMBL" id="HGB35507.1"/>
    </source>
</evidence>
<dbReference type="EMBL" id="DTGD01000049">
    <property type="protein sequence ID" value="HGB35507.1"/>
    <property type="molecule type" value="Genomic_DNA"/>
</dbReference>
<proteinExistence type="predicted"/>
<sequence length="214" mass="23669">MAKKLLWGLLIIMTVGCAVTRVTSFKDPAFADRKIDQVLIVVPSTDLEARTTIETAFTVRFEDCGVKAIPSFKVFIPTRTYTEDEIRKSIKDHFIAAVLWIELKDSTPDRVFLPGGFGFTTGQISPPQVYSTSPNVHVIPGPQTFSAQSFSIGPGVISKPKLQYKIDLWDVATEKIIWTAASVTRGGSEVKFNTLIESFANTVLEKLKEDGLIK</sequence>
<evidence type="ECO:0000256" key="1">
    <source>
        <dbReference type="SAM" id="SignalP"/>
    </source>
</evidence>
<evidence type="ECO:0008006" key="3">
    <source>
        <dbReference type="Google" id="ProtNLM"/>
    </source>
</evidence>
<dbReference type="PROSITE" id="PS51257">
    <property type="entry name" value="PROKAR_LIPOPROTEIN"/>
    <property type="match status" value="1"/>
</dbReference>
<feature type="signal peptide" evidence="1">
    <location>
        <begin position="1"/>
        <end position="20"/>
    </location>
</feature>
<keyword evidence="1" id="KW-0732">Signal</keyword>
<comment type="caution">
    <text evidence="2">The sequence shown here is derived from an EMBL/GenBank/DDBJ whole genome shotgun (WGS) entry which is preliminary data.</text>
</comment>
<protein>
    <recommendedName>
        <fullName evidence="3">DUF4136 domain-containing protein</fullName>
    </recommendedName>
</protein>